<feature type="transmembrane region" description="Helical" evidence="1">
    <location>
        <begin position="120"/>
        <end position="141"/>
    </location>
</feature>
<name>A0ABZ2PHF5_9NOCA</name>
<feature type="transmembrane region" description="Helical" evidence="1">
    <location>
        <begin position="36"/>
        <end position="57"/>
    </location>
</feature>
<feature type="transmembrane region" description="Helical" evidence="1">
    <location>
        <begin position="147"/>
        <end position="167"/>
    </location>
</feature>
<accession>A0ABZ2PHF5</accession>
<evidence type="ECO:0000313" key="3">
    <source>
        <dbReference type="Proteomes" id="UP001432000"/>
    </source>
</evidence>
<organism evidence="2 3">
    <name type="scientific">Rhodococcus sovatensis</name>
    <dbReference type="NCBI Taxonomy" id="1805840"/>
    <lineage>
        <taxon>Bacteria</taxon>
        <taxon>Bacillati</taxon>
        <taxon>Actinomycetota</taxon>
        <taxon>Actinomycetes</taxon>
        <taxon>Mycobacteriales</taxon>
        <taxon>Nocardiaceae</taxon>
        <taxon>Rhodococcus</taxon>
    </lineage>
</organism>
<proteinExistence type="predicted"/>
<protein>
    <submittedName>
        <fullName evidence="2">Uncharacterized protein</fullName>
    </submittedName>
</protein>
<dbReference type="RefSeq" id="WP_338888900.1">
    <property type="nucleotide sequence ID" value="NZ_CP147846.1"/>
</dbReference>
<feature type="transmembrane region" description="Helical" evidence="1">
    <location>
        <begin position="69"/>
        <end position="88"/>
    </location>
</feature>
<reference evidence="2 3" key="1">
    <citation type="submission" date="2024-03" db="EMBL/GenBank/DDBJ databases">
        <title>Natural products discovery in diverse microorganisms through a two-stage MS feature dereplication strategy.</title>
        <authorList>
            <person name="Zhang R."/>
        </authorList>
    </citation>
    <scope>NUCLEOTIDE SEQUENCE [LARGE SCALE GENOMIC DNA]</scope>
    <source>
        <strain evidence="2 3">18930</strain>
    </source>
</reference>
<keyword evidence="3" id="KW-1185">Reference proteome</keyword>
<gene>
    <name evidence="2" type="ORF">WDS16_25980</name>
</gene>
<keyword evidence="1" id="KW-1133">Transmembrane helix</keyword>
<dbReference type="EMBL" id="CP147846">
    <property type="protein sequence ID" value="WXG68597.1"/>
    <property type="molecule type" value="Genomic_DNA"/>
</dbReference>
<feature type="transmembrane region" description="Helical" evidence="1">
    <location>
        <begin position="6"/>
        <end position="29"/>
    </location>
</feature>
<dbReference type="Proteomes" id="UP001432000">
    <property type="component" value="Chromosome"/>
</dbReference>
<sequence>MNAVAIVIALCELGFWALIAVGLLVRYVLRRRRAATWILASVPVLDVVLIIAVAFDLSSGTPVGGVHHLAAYYLGFSVGFGPALIRWVDVRVAHRFFGGPAPAKIEKGTDEYRRYLWEDWFRAVVACGIAALVLLGLAFTVASGEQFSALVGNIAPLGLILGIWFLAGPAFASTKDSVHH</sequence>
<keyword evidence="1" id="KW-0812">Transmembrane</keyword>
<keyword evidence="1" id="KW-0472">Membrane</keyword>
<evidence type="ECO:0000313" key="2">
    <source>
        <dbReference type="EMBL" id="WXG68597.1"/>
    </source>
</evidence>
<evidence type="ECO:0000256" key="1">
    <source>
        <dbReference type="SAM" id="Phobius"/>
    </source>
</evidence>